<name>A0A255XT09_9PROT</name>
<dbReference type="EMBL" id="NOXS01000031">
    <property type="protein sequence ID" value="OYQ19390.1"/>
    <property type="molecule type" value="Genomic_DNA"/>
</dbReference>
<keyword evidence="3" id="KW-1185">Reference proteome</keyword>
<accession>A0A255XT09</accession>
<dbReference type="RefSeq" id="WP_094408495.1">
    <property type="nucleotide sequence ID" value="NZ_BMJZ01000004.1"/>
</dbReference>
<evidence type="ECO:0008006" key="4">
    <source>
        <dbReference type="Google" id="ProtNLM"/>
    </source>
</evidence>
<keyword evidence="1" id="KW-0732">Signal</keyword>
<reference evidence="2 3" key="1">
    <citation type="submission" date="2017-07" db="EMBL/GenBank/DDBJ databases">
        <title>Elstera cyanobacteriorum sp. nov., a novel bacterium isolated from cyanobacterial aggregates in a eutrophic lake.</title>
        <authorList>
            <person name="Cai H."/>
        </authorList>
    </citation>
    <scope>NUCLEOTIDE SEQUENCE [LARGE SCALE GENOMIC DNA]</scope>
    <source>
        <strain evidence="2 3">TH019</strain>
    </source>
</reference>
<gene>
    <name evidence="2" type="ORF">CHR90_08170</name>
</gene>
<feature type="signal peptide" evidence="1">
    <location>
        <begin position="1"/>
        <end position="17"/>
    </location>
</feature>
<sequence>MKRLTFLLMLAAPMALAQAPSGTGNLPPAAVQAPKPGAPAPIPTGMFLPAAAEVRLRLEALLGKFLEKPQLAAVAGGWKTALGEARIAQNAYADRLAAVTGLYRGRVLELLPPVEQIGAFDSMPLLPKLEKERGLPLTKEEKAAILDADKARRAQSQQLMARMIETYAAAIAQPADKVAKALSLAPAASTRPSAAPPAKN</sequence>
<proteinExistence type="predicted"/>
<evidence type="ECO:0000313" key="3">
    <source>
        <dbReference type="Proteomes" id="UP000216361"/>
    </source>
</evidence>
<evidence type="ECO:0000313" key="2">
    <source>
        <dbReference type="EMBL" id="OYQ19390.1"/>
    </source>
</evidence>
<evidence type="ECO:0000256" key="1">
    <source>
        <dbReference type="SAM" id="SignalP"/>
    </source>
</evidence>
<comment type="caution">
    <text evidence="2">The sequence shown here is derived from an EMBL/GenBank/DDBJ whole genome shotgun (WGS) entry which is preliminary data.</text>
</comment>
<organism evidence="2 3">
    <name type="scientific">Elstera cyanobacteriorum</name>
    <dbReference type="NCBI Taxonomy" id="2022747"/>
    <lineage>
        <taxon>Bacteria</taxon>
        <taxon>Pseudomonadati</taxon>
        <taxon>Pseudomonadota</taxon>
        <taxon>Alphaproteobacteria</taxon>
        <taxon>Rhodospirillales</taxon>
        <taxon>Rhodospirillaceae</taxon>
        <taxon>Elstera</taxon>
    </lineage>
</organism>
<dbReference type="Proteomes" id="UP000216361">
    <property type="component" value="Unassembled WGS sequence"/>
</dbReference>
<dbReference type="AlphaFoldDB" id="A0A255XT09"/>
<feature type="chain" id="PRO_5013282087" description="DUF2059 domain-containing protein" evidence="1">
    <location>
        <begin position="18"/>
        <end position="200"/>
    </location>
</feature>
<protein>
    <recommendedName>
        <fullName evidence="4">DUF2059 domain-containing protein</fullName>
    </recommendedName>
</protein>